<evidence type="ECO:0000313" key="10">
    <source>
        <dbReference type="Proteomes" id="UP000198964"/>
    </source>
</evidence>
<keyword evidence="10" id="KW-1185">Reference proteome</keyword>
<dbReference type="AlphaFoldDB" id="A0A1I2CGW3"/>
<keyword evidence="3 6" id="KW-0732">Signal</keyword>
<dbReference type="Pfam" id="PF14322">
    <property type="entry name" value="SusD-like_3"/>
    <property type="match status" value="1"/>
</dbReference>
<evidence type="ECO:0000259" key="8">
    <source>
        <dbReference type="Pfam" id="PF14322"/>
    </source>
</evidence>
<reference evidence="9 10" key="1">
    <citation type="submission" date="2016-10" db="EMBL/GenBank/DDBJ databases">
        <authorList>
            <person name="de Groot N.N."/>
        </authorList>
    </citation>
    <scope>NUCLEOTIDE SEQUENCE [LARGE SCALE GENOMIC DNA]</scope>
    <source>
        <strain evidence="9 10">CGMCC 1.9156</strain>
    </source>
</reference>
<dbReference type="Pfam" id="PF07980">
    <property type="entry name" value="SusD_RagB"/>
    <property type="match status" value="1"/>
</dbReference>
<feature type="domain" description="SusD-like N-terminal" evidence="8">
    <location>
        <begin position="25"/>
        <end position="216"/>
    </location>
</feature>
<comment type="subcellular location">
    <subcellularLocation>
        <location evidence="1">Cell outer membrane</location>
    </subcellularLocation>
</comment>
<dbReference type="InterPro" id="IPR033985">
    <property type="entry name" value="SusD-like_N"/>
</dbReference>
<feature type="chain" id="PRO_5011795911" evidence="6">
    <location>
        <begin position="24"/>
        <end position="612"/>
    </location>
</feature>
<keyword evidence="5" id="KW-0998">Cell outer membrane</keyword>
<evidence type="ECO:0000256" key="1">
    <source>
        <dbReference type="ARBA" id="ARBA00004442"/>
    </source>
</evidence>
<dbReference type="GO" id="GO:0009279">
    <property type="term" value="C:cell outer membrane"/>
    <property type="evidence" value="ECO:0007669"/>
    <property type="project" value="UniProtKB-SubCell"/>
</dbReference>
<evidence type="ECO:0000259" key="7">
    <source>
        <dbReference type="Pfam" id="PF07980"/>
    </source>
</evidence>
<dbReference type="SUPFAM" id="SSF48452">
    <property type="entry name" value="TPR-like"/>
    <property type="match status" value="1"/>
</dbReference>
<organism evidence="9 10">
    <name type="scientific">Sunxiuqinia elliptica</name>
    <dbReference type="NCBI Taxonomy" id="655355"/>
    <lineage>
        <taxon>Bacteria</taxon>
        <taxon>Pseudomonadati</taxon>
        <taxon>Bacteroidota</taxon>
        <taxon>Bacteroidia</taxon>
        <taxon>Marinilabiliales</taxon>
        <taxon>Prolixibacteraceae</taxon>
        <taxon>Sunxiuqinia</taxon>
    </lineage>
</organism>
<keyword evidence="4" id="KW-0472">Membrane</keyword>
<name>A0A1I2CGW3_9BACT</name>
<feature type="signal peptide" evidence="6">
    <location>
        <begin position="1"/>
        <end position="23"/>
    </location>
</feature>
<sequence length="612" mass="69235">MIRRNIIFSIIGCFSLLMMVSCSDDFMDKTPQGSLDPSKIDASKVEELRNSIYTTISGSDVVFFAGYADNGYSRNYWDSNGALVQSNTVSGSENFGYGEWGHYGDRGNDYSSIRFCNLFIEKLRSFDEMDATQKKKYIAEARVMRAWTYMDLTLFYGDVALVDSVYNNFEDGLKRDPANEVRSWILDEYDAAFQDLPEENDPARFNKAMAMALKARAAYYFGNYAEAEEAAKYVIDNGGYSLFEVGELSDQMQKDADFFKQLIDFDAYGIDEEAFLKGIFNYQNIWNVDYNSEAIISKEYDATEEYGDFNRVTSFLSPNLTSKHGWATIAPIQDLVDSYWEVNGQDAPSLGSVDSRIEAYKALREEISALQAGPDNDPEQVEDNISFSDAVAQVIDQLPEKDYMQQFKNRDSRLYASIVFPYSAVNTLVEDKYFEYIHSINNYGQTGFVFRKMSGGDDLVSVWGDAYYMSGSDFHVVRLAEMLLIYAEAHTQTTGYDGSVTAELNKLRARCGMPNVPAGLAKDEAINFIRRERRIELAGEGLRYFDIRLYEDPSRNGGVKGTEAASVVMQGQSYDPVGNKSANKVWDDRLMLMPIPTTSRDKNPQLDQNPGY</sequence>
<dbReference type="PROSITE" id="PS51257">
    <property type="entry name" value="PROKAR_LIPOPROTEIN"/>
    <property type="match status" value="1"/>
</dbReference>
<dbReference type="STRING" id="655355.SAMN05216283_101730"/>
<protein>
    <submittedName>
        <fullName evidence="9">Starch-binding associating with outer membrane</fullName>
    </submittedName>
</protein>
<evidence type="ECO:0000256" key="6">
    <source>
        <dbReference type="SAM" id="SignalP"/>
    </source>
</evidence>
<gene>
    <name evidence="9" type="ORF">SAMN05216283_101730</name>
</gene>
<dbReference type="RefSeq" id="WP_093918442.1">
    <property type="nucleotide sequence ID" value="NZ_FONW01000001.1"/>
</dbReference>
<proteinExistence type="inferred from homology"/>
<accession>A0A1I2CGW3</accession>
<feature type="domain" description="RagB/SusD" evidence="7">
    <location>
        <begin position="293"/>
        <end position="612"/>
    </location>
</feature>
<evidence type="ECO:0000313" key="9">
    <source>
        <dbReference type="EMBL" id="SFE67546.1"/>
    </source>
</evidence>
<dbReference type="Gene3D" id="1.25.40.390">
    <property type="match status" value="1"/>
</dbReference>
<dbReference type="Proteomes" id="UP000198964">
    <property type="component" value="Unassembled WGS sequence"/>
</dbReference>
<evidence type="ECO:0000256" key="5">
    <source>
        <dbReference type="ARBA" id="ARBA00023237"/>
    </source>
</evidence>
<dbReference type="InterPro" id="IPR012944">
    <property type="entry name" value="SusD_RagB_dom"/>
</dbReference>
<dbReference type="InterPro" id="IPR011990">
    <property type="entry name" value="TPR-like_helical_dom_sf"/>
</dbReference>
<evidence type="ECO:0000256" key="3">
    <source>
        <dbReference type="ARBA" id="ARBA00022729"/>
    </source>
</evidence>
<dbReference type="EMBL" id="FONW01000001">
    <property type="protein sequence ID" value="SFE67546.1"/>
    <property type="molecule type" value="Genomic_DNA"/>
</dbReference>
<evidence type="ECO:0000256" key="2">
    <source>
        <dbReference type="ARBA" id="ARBA00006275"/>
    </source>
</evidence>
<comment type="similarity">
    <text evidence="2">Belongs to the SusD family.</text>
</comment>
<evidence type="ECO:0000256" key="4">
    <source>
        <dbReference type="ARBA" id="ARBA00023136"/>
    </source>
</evidence>